<evidence type="ECO:0000256" key="5">
    <source>
        <dbReference type="ARBA" id="ARBA00022764"/>
    </source>
</evidence>
<dbReference type="PANTHER" id="PTHR36507:SF1">
    <property type="entry name" value="BLL1555 PROTEIN"/>
    <property type="match status" value="1"/>
</dbReference>
<dbReference type="RefSeq" id="WP_195128927.1">
    <property type="nucleotide sequence ID" value="NZ_JADLQX010000005.1"/>
</dbReference>
<keyword evidence="6" id="KW-0249">Electron transport</keyword>
<feature type="domain" description="Blue (type 1) copper" evidence="9">
    <location>
        <begin position="64"/>
        <end position="144"/>
    </location>
</feature>
<evidence type="ECO:0000313" key="11">
    <source>
        <dbReference type="Proteomes" id="UP000702209"/>
    </source>
</evidence>
<dbReference type="CDD" id="cd13921">
    <property type="entry name" value="Amicyanin"/>
    <property type="match status" value="1"/>
</dbReference>
<dbReference type="InterPro" id="IPR008972">
    <property type="entry name" value="Cupredoxin"/>
</dbReference>
<feature type="compositionally biased region" description="Low complexity" evidence="8">
    <location>
        <begin position="34"/>
        <end position="55"/>
    </location>
</feature>
<dbReference type="Proteomes" id="UP000702209">
    <property type="component" value="Unassembled WGS sequence"/>
</dbReference>
<keyword evidence="3" id="KW-0813">Transport</keyword>
<accession>A0ABS0CP33</accession>
<dbReference type="Gene3D" id="2.60.40.420">
    <property type="entry name" value="Cupredoxins - blue copper proteins"/>
    <property type="match status" value="1"/>
</dbReference>
<dbReference type="EMBL" id="JADLQX010000005">
    <property type="protein sequence ID" value="MBF6297572.1"/>
    <property type="molecule type" value="Genomic_DNA"/>
</dbReference>
<evidence type="ECO:0000256" key="7">
    <source>
        <dbReference type="ARBA" id="ARBA00023008"/>
    </source>
</evidence>
<proteinExistence type="predicted"/>
<dbReference type="InterPro" id="IPR002386">
    <property type="entry name" value="Amicyanin/Pseudoazurin"/>
</dbReference>
<keyword evidence="7" id="KW-0186">Copper</keyword>
<comment type="cofactor">
    <cofactor evidence="1">
        <name>Cu cation</name>
        <dbReference type="ChEBI" id="CHEBI:23378"/>
    </cofactor>
</comment>
<name>A0ABS0CP33_9NOCA</name>
<evidence type="ECO:0000256" key="6">
    <source>
        <dbReference type="ARBA" id="ARBA00022982"/>
    </source>
</evidence>
<feature type="region of interest" description="Disordered" evidence="8">
    <location>
        <begin position="30"/>
        <end position="61"/>
    </location>
</feature>
<evidence type="ECO:0000256" key="4">
    <source>
        <dbReference type="ARBA" id="ARBA00022723"/>
    </source>
</evidence>
<protein>
    <submittedName>
        <fullName evidence="10">Cupredoxin family copper-binding protein</fullName>
    </submittedName>
</protein>
<evidence type="ECO:0000256" key="2">
    <source>
        <dbReference type="ARBA" id="ARBA00004418"/>
    </source>
</evidence>
<organism evidence="10 11">
    <name type="scientific">Nocardia amamiensis</name>
    <dbReference type="NCBI Taxonomy" id="404578"/>
    <lineage>
        <taxon>Bacteria</taxon>
        <taxon>Bacillati</taxon>
        <taxon>Actinomycetota</taxon>
        <taxon>Actinomycetes</taxon>
        <taxon>Mycobacteriales</taxon>
        <taxon>Nocardiaceae</taxon>
        <taxon>Nocardia</taxon>
    </lineage>
</organism>
<keyword evidence="11" id="KW-1185">Reference proteome</keyword>
<sequence>MPSARRRTRTIQVVTGVAMTGALLLTGCGGSGESGSAATTTKRPARPATTTAQQTGERKPAAATVAVDDMKFSPAEVTVEVGDTVTWKFDDKVPHSVQGIGDKAMGINSPILDKGEWSYTFTNPGTYRYLCSLHPEMRGSVTVE</sequence>
<evidence type="ECO:0000259" key="9">
    <source>
        <dbReference type="Pfam" id="PF00127"/>
    </source>
</evidence>
<dbReference type="PRINTS" id="PR00155">
    <property type="entry name" value="AMICYANIN"/>
</dbReference>
<keyword evidence="4" id="KW-0479">Metal-binding</keyword>
<dbReference type="InterPro" id="IPR052721">
    <property type="entry name" value="ET_Amicyanin"/>
</dbReference>
<evidence type="ECO:0000256" key="3">
    <source>
        <dbReference type="ARBA" id="ARBA00022448"/>
    </source>
</evidence>
<dbReference type="PROSITE" id="PS51257">
    <property type="entry name" value="PROKAR_LIPOPROTEIN"/>
    <property type="match status" value="1"/>
</dbReference>
<dbReference type="InterPro" id="IPR035668">
    <property type="entry name" value="Amicyanin"/>
</dbReference>
<dbReference type="Pfam" id="PF00127">
    <property type="entry name" value="Copper-bind"/>
    <property type="match status" value="1"/>
</dbReference>
<dbReference type="SUPFAM" id="SSF49503">
    <property type="entry name" value="Cupredoxins"/>
    <property type="match status" value="1"/>
</dbReference>
<comment type="caution">
    <text evidence="10">The sequence shown here is derived from an EMBL/GenBank/DDBJ whole genome shotgun (WGS) entry which is preliminary data.</text>
</comment>
<evidence type="ECO:0000256" key="8">
    <source>
        <dbReference type="SAM" id="MobiDB-lite"/>
    </source>
</evidence>
<evidence type="ECO:0000256" key="1">
    <source>
        <dbReference type="ARBA" id="ARBA00001935"/>
    </source>
</evidence>
<dbReference type="PANTHER" id="PTHR36507">
    <property type="entry name" value="BLL1555 PROTEIN"/>
    <property type="match status" value="1"/>
</dbReference>
<dbReference type="InterPro" id="IPR000923">
    <property type="entry name" value="BlueCu_1"/>
</dbReference>
<reference evidence="10 11" key="1">
    <citation type="submission" date="2020-10" db="EMBL/GenBank/DDBJ databases">
        <title>Identification of Nocardia species via Next-generation sequencing and recognition of intraspecies genetic diversity.</title>
        <authorList>
            <person name="Li P."/>
            <person name="Li P."/>
            <person name="Lu B."/>
        </authorList>
    </citation>
    <scope>NUCLEOTIDE SEQUENCE [LARGE SCALE GENOMIC DNA]</scope>
    <source>
        <strain evidence="10 11">BJ06-0157</strain>
    </source>
</reference>
<evidence type="ECO:0000313" key="10">
    <source>
        <dbReference type="EMBL" id="MBF6297572.1"/>
    </source>
</evidence>
<gene>
    <name evidence="10" type="ORF">IU459_08440</name>
</gene>
<keyword evidence="5" id="KW-0574">Periplasm</keyword>
<comment type="subcellular location">
    <subcellularLocation>
        <location evidence="2">Periplasm</location>
    </subcellularLocation>
</comment>